<dbReference type="EMBL" id="JADEZV010000003">
    <property type="protein sequence ID" value="MBE9391513.1"/>
    <property type="molecule type" value="Genomic_DNA"/>
</dbReference>
<gene>
    <name evidence="1" type="ORF">IOK49_05450</name>
</gene>
<accession>A0A843A9G8</accession>
<sequence length="71" mass="8236">MVIRSYAISIKASTDSVFVKISKKIDSPIILYVDKDDINQTYMVIIHTNLLEIGTVLNFLQKINMNEKRKY</sequence>
<dbReference type="AlphaFoldDB" id="A0A843A9G8"/>
<evidence type="ECO:0000313" key="1">
    <source>
        <dbReference type="EMBL" id="MBE9391513.1"/>
    </source>
</evidence>
<proteinExistence type="predicted"/>
<reference evidence="1" key="1">
    <citation type="submission" date="2020-10" db="EMBL/GenBank/DDBJ databases">
        <title>Fervidococcus fontis strain 3639Fd - the first crenarchaeon capable of growth on lipids.</title>
        <authorList>
            <person name="Kochetkova T.V."/>
            <person name="Elcheninov A.G."/>
            <person name="Toschakov S.V."/>
            <person name="Kublanov I.V."/>
        </authorList>
    </citation>
    <scope>NUCLEOTIDE SEQUENCE</scope>
    <source>
        <strain evidence="1">3639Fd</strain>
    </source>
</reference>
<dbReference type="RefSeq" id="WP_193803887.1">
    <property type="nucleotide sequence ID" value="NZ_JADEZV010000003.1"/>
</dbReference>
<organism evidence="1 2">
    <name type="scientific">Fervidicoccus fontis</name>
    <dbReference type="NCBI Taxonomy" id="683846"/>
    <lineage>
        <taxon>Archaea</taxon>
        <taxon>Thermoproteota</taxon>
        <taxon>Thermoprotei</taxon>
        <taxon>Fervidicoccales</taxon>
        <taxon>Fervidicoccaceae</taxon>
        <taxon>Fervidicoccus</taxon>
    </lineage>
</organism>
<protein>
    <submittedName>
        <fullName evidence="1">Uncharacterized protein</fullName>
    </submittedName>
</protein>
<evidence type="ECO:0000313" key="2">
    <source>
        <dbReference type="Proteomes" id="UP000652307"/>
    </source>
</evidence>
<name>A0A843A9G8_9CREN</name>
<dbReference type="Proteomes" id="UP000652307">
    <property type="component" value="Unassembled WGS sequence"/>
</dbReference>
<comment type="caution">
    <text evidence="1">The sequence shown here is derived from an EMBL/GenBank/DDBJ whole genome shotgun (WGS) entry which is preliminary data.</text>
</comment>